<name>A0A9P8CCM9_9HELO</name>
<gene>
    <name evidence="8" type="ORF">BJ878DRAFT_569864</name>
</gene>
<keyword evidence="9" id="KW-1185">Reference proteome</keyword>
<dbReference type="SUPFAM" id="SSF56815">
    <property type="entry name" value="Sec1/munc18-like (SM) proteins"/>
    <property type="match status" value="1"/>
</dbReference>
<evidence type="ECO:0000256" key="4">
    <source>
        <dbReference type="ARBA" id="ARBA00022927"/>
    </source>
</evidence>
<dbReference type="Gene3D" id="3.40.50.1910">
    <property type="match status" value="1"/>
</dbReference>
<dbReference type="PIRSF" id="PIRSF005715">
    <property type="entry name" value="VPS45_Sec1"/>
    <property type="match status" value="1"/>
</dbReference>
<dbReference type="InterPro" id="IPR027482">
    <property type="entry name" value="Sec1-like_dom2"/>
</dbReference>
<keyword evidence="5" id="KW-0472">Membrane</keyword>
<dbReference type="InterPro" id="IPR043154">
    <property type="entry name" value="Sec-1-like_dom1"/>
</dbReference>
<dbReference type="FunFam" id="3.90.830.10:FF:000002">
    <property type="entry name" value="Vacuolar protein sorting-associated protein 45"/>
    <property type="match status" value="1"/>
</dbReference>
<evidence type="ECO:0000256" key="3">
    <source>
        <dbReference type="ARBA" id="ARBA00022448"/>
    </source>
</evidence>
<dbReference type="InterPro" id="IPR043127">
    <property type="entry name" value="Sec-1-like_dom3a"/>
</dbReference>
<dbReference type="AlphaFoldDB" id="A0A9P8CCM9"/>
<evidence type="ECO:0000256" key="5">
    <source>
        <dbReference type="ARBA" id="ARBA00023136"/>
    </source>
</evidence>
<protein>
    <recommendedName>
        <fullName evidence="6">Vacuolar protein sorting-associated protein 45</fullName>
    </recommendedName>
</protein>
<organism evidence="8 9">
    <name type="scientific">Calycina marina</name>
    <dbReference type="NCBI Taxonomy" id="1763456"/>
    <lineage>
        <taxon>Eukaryota</taxon>
        <taxon>Fungi</taxon>
        <taxon>Dikarya</taxon>
        <taxon>Ascomycota</taxon>
        <taxon>Pezizomycotina</taxon>
        <taxon>Leotiomycetes</taxon>
        <taxon>Helotiales</taxon>
        <taxon>Pezizellaceae</taxon>
        <taxon>Calycina</taxon>
    </lineage>
</organism>
<dbReference type="GO" id="GO:0012505">
    <property type="term" value="C:endomembrane system"/>
    <property type="evidence" value="ECO:0007669"/>
    <property type="project" value="UniProtKB-SubCell"/>
</dbReference>
<evidence type="ECO:0000256" key="1">
    <source>
        <dbReference type="ARBA" id="ARBA00004184"/>
    </source>
</evidence>
<comment type="similarity">
    <text evidence="2">Belongs to the STXBP/unc-18/SEC1 family.</text>
</comment>
<evidence type="ECO:0000313" key="8">
    <source>
        <dbReference type="EMBL" id="KAG9241785.1"/>
    </source>
</evidence>
<dbReference type="EMBL" id="MU254156">
    <property type="protein sequence ID" value="KAG9241785.1"/>
    <property type="molecule type" value="Genomic_DNA"/>
</dbReference>
<evidence type="ECO:0000313" key="9">
    <source>
        <dbReference type="Proteomes" id="UP000887226"/>
    </source>
</evidence>
<dbReference type="OrthoDB" id="10266265at2759"/>
<evidence type="ECO:0000256" key="7">
    <source>
        <dbReference type="SAM" id="MobiDB-lite"/>
    </source>
</evidence>
<feature type="region of interest" description="Disordered" evidence="7">
    <location>
        <begin position="570"/>
        <end position="593"/>
    </location>
</feature>
<accession>A0A9P8CCM9</accession>
<dbReference type="GO" id="GO:0031410">
    <property type="term" value="C:cytoplasmic vesicle"/>
    <property type="evidence" value="ECO:0007669"/>
    <property type="project" value="UniProtKB-ARBA"/>
</dbReference>
<reference evidence="8" key="1">
    <citation type="journal article" date="2021" name="IMA Fungus">
        <title>Genomic characterization of three marine fungi, including Emericellopsis atlantica sp. nov. with signatures of a generalist lifestyle and marine biomass degradation.</title>
        <authorList>
            <person name="Hagestad O.C."/>
            <person name="Hou L."/>
            <person name="Andersen J.H."/>
            <person name="Hansen E.H."/>
            <person name="Altermark B."/>
            <person name="Li C."/>
            <person name="Kuhnert E."/>
            <person name="Cox R.J."/>
            <person name="Crous P.W."/>
            <person name="Spatafora J.W."/>
            <person name="Lail K."/>
            <person name="Amirebrahimi M."/>
            <person name="Lipzen A."/>
            <person name="Pangilinan J."/>
            <person name="Andreopoulos W."/>
            <person name="Hayes R.D."/>
            <person name="Ng V."/>
            <person name="Grigoriev I.V."/>
            <person name="Jackson S.A."/>
            <person name="Sutton T.D.S."/>
            <person name="Dobson A.D.W."/>
            <person name="Rama T."/>
        </authorList>
    </citation>
    <scope>NUCLEOTIDE SEQUENCE</scope>
    <source>
        <strain evidence="8">TRa3180A</strain>
    </source>
</reference>
<dbReference type="GO" id="GO:0016192">
    <property type="term" value="P:vesicle-mediated transport"/>
    <property type="evidence" value="ECO:0007669"/>
    <property type="project" value="InterPro"/>
</dbReference>
<dbReference type="InterPro" id="IPR001619">
    <property type="entry name" value="Sec1-like"/>
</dbReference>
<proteinExistence type="inferred from homology"/>
<comment type="caution">
    <text evidence="8">The sequence shown here is derived from an EMBL/GenBank/DDBJ whole genome shotgun (WGS) entry which is preliminary data.</text>
</comment>
<comment type="subcellular location">
    <subcellularLocation>
        <location evidence="1">Endomembrane system</location>
        <topology evidence="1">Peripheral membrane protein</topology>
    </subcellularLocation>
</comment>
<keyword evidence="3" id="KW-0813">Transport</keyword>
<dbReference type="Gene3D" id="3.90.830.10">
    <property type="entry name" value="Syntaxin Binding Protein 1, Chain A, domain 2"/>
    <property type="match status" value="1"/>
</dbReference>
<evidence type="ECO:0000256" key="6">
    <source>
        <dbReference type="ARBA" id="ARBA00073001"/>
    </source>
</evidence>
<dbReference type="GO" id="GO:0015031">
    <property type="term" value="P:protein transport"/>
    <property type="evidence" value="ECO:0007669"/>
    <property type="project" value="UniProtKB-KW"/>
</dbReference>
<dbReference type="PANTHER" id="PTHR11679">
    <property type="entry name" value="VESICLE PROTEIN SORTING-ASSOCIATED"/>
    <property type="match status" value="1"/>
</dbReference>
<dbReference type="Proteomes" id="UP000887226">
    <property type="component" value="Unassembled WGS sequence"/>
</dbReference>
<evidence type="ECO:0000256" key="2">
    <source>
        <dbReference type="ARBA" id="ARBA00009884"/>
    </source>
</evidence>
<sequence length="593" mass="66812">MDVVAAISGYISKMVAAGDSATGTSSAKMKILLLDSETVPIVSTAITQSALLNHEVYLIDRLDNQNREKMRHLRCICFVRPSADSIQYLIDEFRDPKYGEYNVYFSNVVKKSSLERLAESDDNEVVKSVQEHFADYLVVNPDLFTLDLSYPKQRIWSTNPDMWNTDALQRTTEGIIGVLLSLKKKPLIRYEKNSLLAKKLATEVRYNITQEDQLFDFRRVDTPPILLILDRRDDPITPLLTQWTYQAMVHEIIGIHNGLVDLSEVPDIRPELKEVVLSQDQDPFFKRNMYLNFGDLGGNIKDYVEQYQSKTKNSSNIESITDMKRFIEEYPEFRKLSGNVSKHVTLVGELSRKVGSENLLEVSELEQSLACNDNHANDLRSVQRLIQSPTVTPDSKLRLVALYSLRYEKHQSNALPILVDLLSAAGNIYQRRINLIAKLLIYHSSLQQTQAAGGISDMFESAGIFSGARDRFKGLKGVENVYTQHSPRLELTLQNLIKGKLRDQQYPFVEGGGSTRDKPQDIILFMVGGVTFEEAKTVSQLNASSPGIRIVLGGTSIHNSTTFLGEMEDAVSSWPEPAPTTAAGRLRKESGRR</sequence>
<keyword evidence="4" id="KW-0653">Protein transport</keyword>
<dbReference type="Pfam" id="PF00995">
    <property type="entry name" value="Sec1"/>
    <property type="match status" value="1"/>
</dbReference>
<dbReference type="Gene3D" id="1.25.40.60">
    <property type="match status" value="1"/>
</dbReference>
<dbReference type="Gene3D" id="3.40.50.2060">
    <property type="match status" value="1"/>
</dbReference>
<dbReference type="InterPro" id="IPR036045">
    <property type="entry name" value="Sec1-like_sf"/>
</dbReference>